<dbReference type="KEGG" id="salf:SMD44_08117"/>
<gene>
    <name evidence="1" type="ORF">SMD44_08117</name>
</gene>
<reference evidence="1 2" key="1">
    <citation type="submission" date="2017-05" db="EMBL/GenBank/DDBJ databases">
        <title>Streptomyces alboflavus Genome sequencing and assembly.</title>
        <authorList>
            <person name="Wang Y."/>
            <person name="Du B."/>
            <person name="Ding Y."/>
            <person name="Liu H."/>
            <person name="Hou Q."/>
            <person name="Liu K."/>
            <person name="Wang C."/>
            <person name="Yao L."/>
        </authorList>
    </citation>
    <scope>NUCLEOTIDE SEQUENCE [LARGE SCALE GENOMIC DNA]</scope>
    <source>
        <strain evidence="1 2">MDJK44</strain>
    </source>
</reference>
<protein>
    <submittedName>
        <fullName evidence="1">Uncharacterized protein</fullName>
    </submittedName>
</protein>
<keyword evidence="2" id="KW-1185">Reference proteome</keyword>
<dbReference type="Proteomes" id="UP000195880">
    <property type="component" value="Chromosome"/>
</dbReference>
<sequence>MPFSRASLPATRASRTITANGFTGLRFRRRSSATASGSVASHTNW</sequence>
<evidence type="ECO:0000313" key="2">
    <source>
        <dbReference type="Proteomes" id="UP000195880"/>
    </source>
</evidence>
<name>A0A1Z1WQE2_9ACTN</name>
<dbReference type="EMBL" id="CP021748">
    <property type="protein sequence ID" value="ARX88630.1"/>
    <property type="molecule type" value="Genomic_DNA"/>
</dbReference>
<organism evidence="1 2">
    <name type="scientific">Streptomyces alboflavus</name>
    <dbReference type="NCBI Taxonomy" id="67267"/>
    <lineage>
        <taxon>Bacteria</taxon>
        <taxon>Bacillati</taxon>
        <taxon>Actinomycetota</taxon>
        <taxon>Actinomycetes</taxon>
        <taxon>Kitasatosporales</taxon>
        <taxon>Streptomycetaceae</taxon>
        <taxon>Streptomyces</taxon>
    </lineage>
</organism>
<dbReference type="AlphaFoldDB" id="A0A1Z1WQE2"/>
<accession>A0A1Z1WQE2</accession>
<proteinExistence type="predicted"/>
<evidence type="ECO:0000313" key="1">
    <source>
        <dbReference type="EMBL" id="ARX88630.1"/>
    </source>
</evidence>